<dbReference type="InterPro" id="IPR039420">
    <property type="entry name" value="WalR-like"/>
</dbReference>
<dbReference type="PROSITE" id="PS50110">
    <property type="entry name" value="RESPONSE_REGULATORY"/>
    <property type="match status" value="1"/>
</dbReference>
<dbReference type="SMART" id="SM00421">
    <property type="entry name" value="HTH_LUXR"/>
    <property type="match status" value="1"/>
</dbReference>
<dbReference type="Pfam" id="PF00196">
    <property type="entry name" value="GerE"/>
    <property type="match status" value="1"/>
</dbReference>
<dbReference type="RefSeq" id="WP_188124132.1">
    <property type="nucleotide sequence ID" value="NZ_BOMP01000162.1"/>
</dbReference>
<dbReference type="InterPro" id="IPR058245">
    <property type="entry name" value="NreC/VraR/RcsB-like_REC"/>
</dbReference>
<dbReference type="InterPro" id="IPR001789">
    <property type="entry name" value="Sig_transdc_resp-reg_receiver"/>
</dbReference>
<dbReference type="CDD" id="cd17535">
    <property type="entry name" value="REC_NarL-like"/>
    <property type="match status" value="1"/>
</dbReference>
<dbReference type="SUPFAM" id="SSF46894">
    <property type="entry name" value="C-terminal effector domain of the bipartite response regulators"/>
    <property type="match status" value="1"/>
</dbReference>
<dbReference type="PROSITE" id="PS00622">
    <property type="entry name" value="HTH_LUXR_1"/>
    <property type="match status" value="1"/>
</dbReference>
<dbReference type="PROSITE" id="PS50043">
    <property type="entry name" value="HTH_LUXR_2"/>
    <property type="match status" value="1"/>
</dbReference>
<dbReference type="SUPFAM" id="SSF52172">
    <property type="entry name" value="CheY-like"/>
    <property type="match status" value="1"/>
</dbReference>
<sequence length="211" mass="22373">MARVLICAVHTLTRLGLRVVVDGCPGVALAGEAADGQQALGMVRSLRPDVLIVDEAPPEVDGVELSRRTRDDPAAPAVLLLLDHSDQRVVEGLRAGALGMLNKDCEPADLGAAVRAVTAGRRFVSTRPCGRAEDRAVPGVPPALARLTPREREVLVLLAGGLSNEEISAQLLVTRPTVKYHVSHLLQKLDVRDRLQAAVFAYQHGITGPAG</sequence>
<dbReference type="InterPro" id="IPR011006">
    <property type="entry name" value="CheY-like_superfamily"/>
</dbReference>
<keyword evidence="2" id="KW-0805">Transcription regulation</keyword>
<evidence type="ECO:0000256" key="4">
    <source>
        <dbReference type="ARBA" id="ARBA00023163"/>
    </source>
</evidence>
<evidence type="ECO:0000313" key="8">
    <source>
        <dbReference type="EMBL" id="GIE45421.1"/>
    </source>
</evidence>
<dbReference type="PANTHER" id="PTHR43214:SF24">
    <property type="entry name" value="TRANSCRIPTIONAL REGULATORY PROTEIN NARL-RELATED"/>
    <property type="match status" value="1"/>
</dbReference>
<dbReference type="Gene3D" id="3.40.50.2300">
    <property type="match status" value="1"/>
</dbReference>
<reference evidence="9 10" key="1">
    <citation type="submission" date="2020-08" db="EMBL/GenBank/DDBJ databases">
        <title>Sequencing the genomes of 1000 actinobacteria strains.</title>
        <authorList>
            <person name="Klenk H.-P."/>
        </authorList>
    </citation>
    <scope>NUCLEOTIDE SEQUENCE [LARGE SCALE GENOMIC DNA]</scope>
    <source>
        <strain evidence="9 10">DSM 43150</strain>
    </source>
</reference>
<evidence type="ECO:0000313" key="10">
    <source>
        <dbReference type="Proteomes" id="UP000590511"/>
    </source>
</evidence>
<evidence type="ECO:0000256" key="2">
    <source>
        <dbReference type="ARBA" id="ARBA00023015"/>
    </source>
</evidence>
<protein>
    <submittedName>
        <fullName evidence="9">DNA-binding NarL/FixJ family response regulator</fullName>
    </submittedName>
    <submittedName>
        <fullName evidence="8">DNA-binding response regulator</fullName>
    </submittedName>
</protein>
<evidence type="ECO:0000256" key="5">
    <source>
        <dbReference type="PROSITE-ProRule" id="PRU00169"/>
    </source>
</evidence>
<organism evidence="9 10">
    <name type="scientific">Actinoplanes lobatus</name>
    <dbReference type="NCBI Taxonomy" id="113568"/>
    <lineage>
        <taxon>Bacteria</taxon>
        <taxon>Bacillati</taxon>
        <taxon>Actinomycetota</taxon>
        <taxon>Actinomycetes</taxon>
        <taxon>Micromonosporales</taxon>
        <taxon>Micromonosporaceae</taxon>
        <taxon>Actinoplanes</taxon>
    </lineage>
</organism>
<dbReference type="PRINTS" id="PR00038">
    <property type="entry name" value="HTHLUXR"/>
</dbReference>
<evidence type="ECO:0000313" key="9">
    <source>
        <dbReference type="EMBL" id="MBB4752229.1"/>
    </source>
</evidence>
<feature type="domain" description="Response regulatory" evidence="7">
    <location>
        <begin position="3"/>
        <end position="118"/>
    </location>
</feature>
<evidence type="ECO:0000259" key="7">
    <source>
        <dbReference type="PROSITE" id="PS50110"/>
    </source>
</evidence>
<dbReference type="AlphaFoldDB" id="A0A7W7HKM5"/>
<dbReference type="GO" id="GO:0000160">
    <property type="term" value="P:phosphorelay signal transduction system"/>
    <property type="evidence" value="ECO:0007669"/>
    <property type="project" value="InterPro"/>
</dbReference>
<reference evidence="8 11" key="2">
    <citation type="submission" date="2021-01" db="EMBL/GenBank/DDBJ databases">
        <title>Whole genome shotgun sequence of Actinoplanes lobatus NBRC 12513.</title>
        <authorList>
            <person name="Komaki H."/>
            <person name="Tamura T."/>
        </authorList>
    </citation>
    <scope>NUCLEOTIDE SEQUENCE [LARGE SCALE GENOMIC DNA]</scope>
    <source>
        <strain evidence="8 11">NBRC 12513</strain>
    </source>
</reference>
<evidence type="ECO:0000256" key="1">
    <source>
        <dbReference type="ARBA" id="ARBA00022553"/>
    </source>
</evidence>
<keyword evidence="3 9" id="KW-0238">DNA-binding</keyword>
<dbReference type="Pfam" id="PF00072">
    <property type="entry name" value="Response_reg"/>
    <property type="match status" value="1"/>
</dbReference>
<dbReference type="Proteomes" id="UP000631312">
    <property type="component" value="Unassembled WGS sequence"/>
</dbReference>
<proteinExistence type="predicted"/>
<feature type="modified residue" description="4-aspartylphosphate" evidence="5">
    <location>
        <position position="54"/>
    </location>
</feature>
<dbReference type="InterPro" id="IPR000792">
    <property type="entry name" value="Tscrpt_reg_LuxR_C"/>
</dbReference>
<dbReference type="EMBL" id="JACHNC010000001">
    <property type="protein sequence ID" value="MBB4752229.1"/>
    <property type="molecule type" value="Genomic_DNA"/>
</dbReference>
<dbReference type="GO" id="GO:0006355">
    <property type="term" value="P:regulation of DNA-templated transcription"/>
    <property type="evidence" value="ECO:0007669"/>
    <property type="project" value="InterPro"/>
</dbReference>
<keyword evidence="4" id="KW-0804">Transcription</keyword>
<dbReference type="GO" id="GO:0003677">
    <property type="term" value="F:DNA binding"/>
    <property type="evidence" value="ECO:0007669"/>
    <property type="project" value="UniProtKB-KW"/>
</dbReference>
<dbReference type="CDD" id="cd06170">
    <property type="entry name" value="LuxR_C_like"/>
    <property type="match status" value="1"/>
</dbReference>
<dbReference type="SMART" id="SM00448">
    <property type="entry name" value="REC"/>
    <property type="match status" value="1"/>
</dbReference>
<dbReference type="Proteomes" id="UP000590511">
    <property type="component" value="Unassembled WGS sequence"/>
</dbReference>
<evidence type="ECO:0000313" key="11">
    <source>
        <dbReference type="Proteomes" id="UP000631312"/>
    </source>
</evidence>
<keyword evidence="11" id="KW-1185">Reference proteome</keyword>
<accession>A0A7W7HKM5</accession>
<dbReference type="EMBL" id="BOMP01000162">
    <property type="protein sequence ID" value="GIE45421.1"/>
    <property type="molecule type" value="Genomic_DNA"/>
</dbReference>
<dbReference type="PANTHER" id="PTHR43214">
    <property type="entry name" value="TWO-COMPONENT RESPONSE REGULATOR"/>
    <property type="match status" value="1"/>
</dbReference>
<evidence type="ECO:0000259" key="6">
    <source>
        <dbReference type="PROSITE" id="PS50043"/>
    </source>
</evidence>
<name>A0A7W7HKM5_9ACTN</name>
<evidence type="ECO:0000256" key="3">
    <source>
        <dbReference type="ARBA" id="ARBA00023125"/>
    </source>
</evidence>
<dbReference type="InterPro" id="IPR016032">
    <property type="entry name" value="Sig_transdc_resp-reg_C-effctor"/>
</dbReference>
<feature type="domain" description="HTH luxR-type" evidence="6">
    <location>
        <begin position="140"/>
        <end position="205"/>
    </location>
</feature>
<comment type="caution">
    <text evidence="9">The sequence shown here is derived from an EMBL/GenBank/DDBJ whole genome shotgun (WGS) entry which is preliminary data.</text>
</comment>
<keyword evidence="1 5" id="KW-0597">Phosphoprotein</keyword>
<gene>
    <name evidence="8" type="ORF">Alo02nite_83190</name>
    <name evidence="9" type="ORF">BJ964_006390</name>
</gene>